<dbReference type="RefSeq" id="WP_310050415.1">
    <property type="nucleotide sequence ID" value="NZ_JAVDVQ010000002.1"/>
</dbReference>
<organism evidence="6 7">
    <name type="scientific">Arthrobacter ginsengisoli</name>
    <dbReference type="NCBI Taxonomy" id="1356565"/>
    <lineage>
        <taxon>Bacteria</taxon>
        <taxon>Bacillati</taxon>
        <taxon>Actinomycetota</taxon>
        <taxon>Actinomycetes</taxon>
        <taxon>Micrococcales</taxon>
        <taxon>Micrococcaceae</taxon>
        <taxon>Arthrobacter</taxon>
    </lineage>
</organism>
<evidence type="ECO:0000256" key="4">
    <source>
        <dbReference type="SAM" id="MobiDB-lite"/>
    </source>
</evidence>
<evidence type="ECO:0000313" key="7">
    <source>
        <dbReference type="Proteomes" id="UP001252243"/>
    </source>
</evidence>
<evidence type="ECO:0000256" key="1">
    <source>
        <dbReference type="ARBA" id="ARBA00023015"/>
    </source>
</evidence>
<evidence type="ECO:0000256" key="3">
    <source>
        <dbReference type="ARBA" id="ARBA00023163"/>
    </source>
</evidence>
<dbReference type="InterPro" id="IPR016032">
    <property type="entry name" value="Sig_transdc_resp-reg_C-effctor"/>
</dbReference>
<dbReference type="CDD" id="cd06170">
    <property type="entry name" value="LuxR_C_like"/>
    <property type="match status" value="1"/>
</dbReference>
<dbReference type="Gene3D" id="1.10.10.10">
    <property type="entry name" value="Winged helix-like DNA-binding domain superfamily/Winged helix DNA-binding domain"/>
    <property type="match status" value="1"/>
</dbReference>
<accession>A0ABU1U876</accession>
<keyword evidence="1" id="KW-0805">Transcription regulation</keyword>
<dbReference type="PANTHER" id="PTHR44688">
    <property type="entry name" value="DNA-BINDING TRANSCRIPTIONAL ACTIVATOR DEVR_DOSR"/>
    <property type="match status" value="1"/>
</dbReference>
<keyword evidence="7" id="KW-1185">Reference proteome</keyword>
<evidence type="ECO:0000256" key="2">
    <source>
        <dbReference type="ARBA" id="ARBA00023125"/>
    </source>
</evidence>
<keyword evidence="2 6" id="KW-0238">DNA-binding</keyword>
<dbReference type="PANTHER" id="PTHR44688:SF16">
    <property type="entry name" value="DNA-BINDING TRANSCRIPTIONAL ACTIVATOR DEVR_DOSR"/>
    <property type="match status" value="1"/>
</dbReference>
<reference evidence="6 7" key="1">
    <citation type="submission" date="2023-07" db="EMBL/GenBank/DDBJ databases">
        <title>Sorghum-associated microbial communities from plants grown in Nebraska, USA.</title>
        <authorList>
            <person name="Schachtman D."/>
        </authorList>
    </citation>
    <scope>NUCLEOTIDE SEQUENCE [LARGE SCALE GENOMIC DNA]</scope>
    <source>
        <strain evidence="6 7">BE167</strain>
    </source>
</reference>
<dbReference type="SMART" id="SM00421">
    <property type="entry name" value="HTH_LUXR"/>
    <property type="match status" value="1"/>
</dbReference>
<dbReference type="Pfam" id="PF13191">
    <property type="entry name" value="AAA_16"/>
    <property type="match status" value="1"/>
</dbReference>
<gene>
    <name evidence="6" type="ORF">J2X01_000587</name>
</gene>
<dbReference type="Proteomes" id="UP001252243">
    <property type="component" value="Unassembled WGS sequence"/>
</dbReference>
<dbReference type="PRINTS" id="PR00038">
    <property type="entry name" value="HTHLUXR"/>
</dbReference>
<feature type="domain" description="HTH luxR-type" evidence="5">
    <location>
        <begin position="843"/>
        <end position="908"/>
    </location>
</feature>
<protein>
    <submittedName>
        <fullName evidence="6">DNA-binding CsgD family transcriptional regulator</fullName>
    </submittedName>
</protein>
<dbReference type="PROSITE" id="PS50043">
    <property type="entry name" value="HTH_LUXR_2"/>
    <property type="match status" value="1"/>
</dbReference>
<feature type="region of interest" description="Disordered" evidence="4">
    <location>
        <begin position="1"/>
        <end position="29"/>
    </location>
</feature>
<evidence type="ECO:0000313" key="6">
    <source>
        <dbReference type="EMBL" id="MDR7081310.1"/>
    </source>
</evidence>
<dbReference type="InterPro" id="IPR036388">
    <property type="entry name" value="WH-like_DNA-bd_sf"/>
</dbReference>
<dbReference type="GO" id="GO:0003677">
    <property type="term" value="F:DNA binding"/>
    <property type="evidence" value="ECO:0007669"/>
    <property type="project" value="UniProtKB-KW"/>
</dbReference>
<dbReference type="SUPFAM" id="SSF52540">
    <property type="entry name" value="P-loop containing nucleoside triphosphate hydrolases"/>
    <property type="match status" value="1"/>
</dbReference>
<dbReference type="InterPro" id="IPR041664">
    <property type="entry name" value="AAA_16"/>
</dbReference>
<keyword evidence="3" id="KW-0804">Transcription</keyword>
<proteinExistence type="predicted"/>
<name>A0ABU1U876_9MICC</name>
<dbReference type="Pfam" id="PF00196">
    <property type="entry name" value="GerE"/>
    <property type="match status" value="1"/>
</dbReference>
<evidence type="ECO:0000259" key="5">
    <source>
        <dbReference type="PROSITE" id="PS50043"/>
    </source>
</evidence>
<dbReference type="InterPro" id="IPR027417">
    <property type="entry name" value="P-loop_NTPase"/>
</dbReference>
<comment type="caution">
    <text evidence="6">The sequence shown here is derived from an EMBL/GenBank/DDBJ whole genome shotgun (WGS) entry which is preliminary data.</text>
</comment>
<dbReference type="Gene3D" id="3.40.50.300">
    <property type="entry name" value="P-loop containing nucleotide triphosphate hydrolases"/>
    <property type="match status" value="1"/>
</dbReference>
<dbReference type="InterPro" id="IPR000792">
    <property type="entry name" value="Tscrpt_reg_LuxR_C"/>
</dbReference>
<dbReference type="EMBL" id="JAVDVQ010000002">
    <property type="protein sequence ID" value="MDR7081310.1"/>
    <property type="molecule type" value="Genomic_DNA"/>
</dbReference>
<sequence length="914" mass="97829">MFQQEAGLPAGSGRTDVISATQHPGKGWHEKQYTRHQTVDDVVAALTSGSGCGAVIVGEHGAGKSFIAQRALEQLGDDFLVVQVRGSSISSKLPYGALSVLLNELDASHLEHPLMVLRGLTQLLHTRAQGRSVVLFVDNAHDLDELSTMMVAQLCAGGHVLLLAACVDLPNLGSDIMGLWKDDLLRRVDLGPFDFSETADSLAQEYGGHFSHTAARALWNASGGNALFLHSLAREQIKLGTIVRHEDSWVLGDRPVALAGEIRDVLKARLNRLSPGQRDVFELLSLAGALPLQTLMNVSKAQDIDTLQERALIRVSHEHPPMVSIANPVTAGIVASVVPPGRSAELRRRLGAVLQDLDLDEYAGSTAVAWALDCGEEVDPRLALAAARLANKASDPHSALRFTREIAGREKLAEVAVEAARAHVSLHNDEAARRILTEVEQQAGGGLALDEWASLQLLWAELDRRSPAAAAGALARLQEIELRLTMSGDNGDTRAEPEAVAERVRLAYAELAVFEGRYGDVLQMFQHADSLDLGSEAKIMAASLLCEARAVTGDVLGAVGLGRQVLLAAAALDLSDGSIRDIRGRFLLLLLLSAKFREAADFIAGTSETWDEQARLGGMFEIGQGIIDLHRGHLSQALERLQAAVWQLSVHDPDAVAGLAAAACAYAFALQGDEDKAAALLIEVEEPLPRAPWLVKRITRYFELSAKAEIGQKTEALRALKLEADIDSEASALATGLQFLSAVARLGDRQASQKLSDLAGQVTGHFAGLCARLAGGLKDADSEELLATSKDADAAGHGVFARDVTRKAVSCANDAGNRISLRMAQRTQQSLEDRFGNPRNGVISLLTSTLTARESEVAVRAAAGTSNRKIADEMHVSVRTVEGHLYQVYAKLHVASRSELKDVISGPVEHARLG</sequence>
<dbReference type="SUPFAM" id="SSF46894">
    <property type="entry name" value="C-terminal effector domain of the bipartite response regulators"/>
    <property type="match status" value="1"/>
</dbReference>